<proteinExistence type="predicted"/>
<dbReference type="AlphaFoldDB" id="A0A840DBC5"/>
<evidence type="ECO:0000313" key="1">
    <source>
        <dbReference type="EMBL" id="MBB4045682.1"/>
    </source>
</evidence>
<comment type="caution">
    <text evidence="1">The sequence shown here is derived from an EMBL/GenBank/DDBJ whole genome shotgun (WGS) entry which is preliminary data.</text>
</comment>
<reference evidence="1" key="1">
    <citation type="submission" date="2020-08" db="EMBL/GenBank/DDBJ databases">
        <title>Genomic Encyclopedia of Type Strains, Phase IV (KMG-IV): sequencing the most valuable type-strain genomes for metagenomic binning, comparative biology and taxonomic classification.</title>
        <authorList>
            <person name="Goeker M."/>
        </authorList>
    </citation>
    <scope>NUCLEOTIDE SEQUENCE [LARGE SCALE GENOMIC DNA]</scope>
    <source>
        <strain evidence="1">DSM 105720</strain>
    </source>
</reference>
<organism evidence="1 2">
    <name type="scientific">Bacteroides reticulotermitis</name>
    <dbReference type="NCBI Taxonomy" id="1133319"/>
    <lineage>
        <taxon>Bacteria</taxon>
        <taxon>Pseudomonadati</taxon>
        <taxon>Bacteroidota</taxon>
        <taxon>Bacteroidia</taxon>
        <taxon>Bacteroidales</taxon>
        <taxon>Bacteroidaceae</taxon>
        <taxon>Bacteroides</taxon>
    </lineage>
</organism>
<gene>
    <name evidence="1" type="ORF">GGR06_003501</name>
</gene>
<dbReference type="EMBL" id="JACIER010000017">
    <property type="protein sequence ID" value="MBB4045682.1"/>
    <property type="molecule type" value="Genomic_DNA"/>
</dbReference>
<accession>A0A840DBC5</accession>
<evidence type="ECO:0000313" key="2">
    <source>
        <dbReference type="Proteomes" id="UP000560658"/>
    </source>
</evidence>
<keyword evidence="2" id="KW-1185">Reference proteome</keyword>
<sequence length="63" mass="7395">MSFIMWFLSNRLAEAISYRNLGTENLVWQKISGLFQPMEYSEIRNYRIKVNVTTAVCTIGIYI</sequence>
<name>A0A840DBC5_9BACE</name>
<protein>
    <submittedName>
        <fullName evidence="1">Uncharacterized protein</fullName>
    </submittedName>
</protein>
<dbReference type="Proteomes" id="UP000560658">
    <property type="component" value="Unassembled WGS sequence"/>
</dbReference>